<dbReference type="OrthoDB" id="269227at2759"/>
<dbReference type="SUPFAM" id="SSF54373">
    <property type="entry name" value="FAD-linked reductases, C-terminal domain"/>
    <property type="match status" value="1"/>
</dbReference>
<keyword evidence="3" id="KW-0732">Signal</keyword>
<comment type="similarity">
    <text evidence="1">Belongs to the GMC oxidoreductase family.</text>
</comment>
<evidence type="ECO:0000256" key="1">
    <source>
        <dbReference type="ARBA" id="ARBA00010790"/>
    </source>
</evidence>
<feature type="signal peptide" evidence="3">
    <location>
        <begin position="1"/>
        <end position="22"/>
    </location>
</feature>
<organism evidence="5 6">
    <name type="scientific">Teratosphaeria nubilosa</name>
    <dbReference type="NCBI Taxonomy" id="161662"/>
    <lineage>
        <taxon>Eukaryota</taxon>
        <taxon>Fungi</taxon>
        <taxon>Dikarya</taxon>
        <taxon>Ascomycota</taxon>
        <taxon>Pezizomycotina</taxon>
        <taxon>Dothideomycetes</taxon>
        <taxon>Dothideomycetidae</taxon>
        <taxon>Mycosphaerellales</taxon>
        <taxon>Teratosphaeriaceae</taxon>
        <taxon>Teratosphaeria</taxon>
    </lineage>
</organism>
<proteinExistence type="inferred from homology"/>
<dbReference type="Pfam" id="PF00732">
    <property type="entry name" value="GMC_oxred_N"/>
    <property type="match status" value="1"/>
</dbReference>
<dbReference type="Proteomes" id="UP000799436">
    <property type="component" value="Unassembled WGS sequence"/>
</dbReference>
<dbReference type="Pfam" id="PF05199">
    <property type="entry name" value="GMC_oxred_C"/>
    <property type="match status" value="1"/>
</dbReference>
<dbReference type="PANTHER" id="PTHR11552:SF213">
    <property type="entry name" value="DEHYDROGENASE, PUTATIVE-RELATED"/>
    <property type="match status" value="1"/>
</dbReference>
<feature type="domain" description="Glucose-methanol-choline oxidoreductase N-terminal" evidence="4">
    <location>
        <begin position="344"/>
        <end position="358"/>
    </location>
</feature>
<evidence type="ECO:0000256" key="2">
    <source>
        <dbReference type="PIRSR" id="PIRSR000137-2"/>
    </source>
</evidence>
<evidence type="ECO:0000259" key="4">
    <source>
        <dbReference type="PROSITE" id="PS00624"/>
    </source>
</evidence>
<keyword evidence="6" id="KW-1185">Reference proteome</keyword>
<evidence type="ECO:0000313" key="5">
    <source>
        <dbReference type="EMBL" id="KAF2769281.1"/>
    </source>
</evidence>
<dbReference type="InterPro" id="IPR012132">
    <property type="entry name" value="GMC_OxRdtase"/>
</dbReference>
<evidence type="ECO:0000313" key="6">
    <source>
        <dbReference type="Proteomes" id="UP000799436"/>
    </source>
</evidence>
<dbReference type="PANTHER" id="PTHR11552">
    <property type="entry name" value="GLUCOSE-METHANOL-CHOLINE GMC OXIDOREDUCTASE"/>
    <property type="match status" value="1"/>
</dbReference>
<dbReference type="PROSITE" id="PS00624">
    <property type="entry name" value="GMC_OXRED_2"/>
    <property type="match status" value="1"/>
</dbReference>
<dbReference type="InterPro" id="IPR000172">
    <property type="entry name" value="GMC_OxRdtase_N"/>
</dbReference>
<feature type="binding site" evidence="2">
    <location>
        <position position="290"/>
    </location>
    <ligand>
        <name>FAD</name>
        <dbReference type="ChEBI" id="CHEBI:57692"/>
    </ligand>
</feature>
<protein>
    <submittedName>
        <fullName evidence="5">Choline dehydrogenase</fullName>
    </submittedName>
</protein>
<dbReference type="Gene3D" id="3.50.50.60">
    <property type="entry name" value="FAD/NAD(P)-binding domain"/>
    <property type="match status" value="1"/>
</dbReference>
<dbReference type="Gene3D" id="3.30.560.10">
    <property type="entry name" value="Glucose Oxidase, domain 3"/>
    <property type="match status" value="1"/>
</dbReference>
<comment type="cofactor">
    <cofactor evidence="2">
        <name>FAD</name>
        <dbReference type="ChEBI" id="CHEBI:57692"/>
    </cofactor>
</comment>
<name>A0A6G1L8M1_9PEZI</name>
<keyword evidence="2" id="KW-0285">Flavoprotein</keyword>
<accession>A0A6G1L8M1</accession>
<feature type="chain" id="PRO_5026125781" evidence="3">
    <location>
        <begin position="23"/>
        <end position="650"/>
    </location>
</feature>
<dbReference type="EMBL" id="ML995835">
    <property type="protein sequence ID" value="KAF2769281.1"/>
    <property type="molecule type" value="Genomic_DNA"/>
</dbReference>
<keyword evidence="2" id="KW-0274">FAD</keyword>
<dbReference type="GO" id="GO:0050660">
    <property type="term" value="F:flavin adenine dinucleotide binding"/>
    <property type="evidence" value="ECO:0007669"/>
    <property type="project" value="InterPro"/>
</dbReference>
<gene>
    <name evidence="5" type="ORF">EJ03DRAFT_362435</name>
</gene>
<dbReference type="InterPro" id="IPR007867">
    <property type="entry name" value="GMC_OxRtase_C"/>
</dbReference>
<reference evidence="5" key="1">
    <citation type="journal article" date="2020" name="Stud. Mycol.">
        <title>101 Dothideomycetes genomes: a test case for predicting lifestyles and emergence of pathogens.</title>
        <authorList>
            <person name="Haridas S."/>
            <person name="Albert R."/>
            <person name="Binder M."/>
            <person name="Bloem J."/>
            <person name="Labutti K."/>
            <person name="Salamov A."/>
            <person name="Andreopoulos B."/>
            <person name="Baker S."/>
            <person name="Barry K."/>
            <person name="Bills G."/>
            <person name="Bluhm B."/>
            <person name="Cannon C."/>
            <person name="Castanera R."/>
            <person name="Culley D."/>
            <person name="Daum C."/>
            <person name="Ezra D."/>
            <person name="Gonzalez J."/>
            <person name="Henrissat B."/>
            <person name="Kuo A."/>
            <person name="Liang C."/>
            <person name="Lipzen A."/>
            <person name="Lutzoni F."/>
            <person name="Magnuson J."/>
            <person name="Mondo S."/>
            <person name="Nolan M."/>
            <person name="Ohm R."/>
            <person name="Pangilinan J."/>
            <person name="Park H.-J."/>
            <person name="Ramirez L."/>
            <person name="Alfaro M."/>
            <person name="Sun H."/>
            <person name="Tritt A."/>
            <person name="Yoshinaga Y."/>
            <person name="Zwiers L.-H."/>
            <person name="Turgeon B."/>
            <person name="Goodwin S."/>
            <person name="Spatafora J."/>
            <person name="Crous P."/>
            <person name="Grigoriev I."/>
        </authorList>
    </citation>
    <scope>NUCLEOTIDE SEQUENCE</scope>
    <source>
        <strain evidence="5">CBS 116005</strain>
    </source>
</reference>
<evidence type="ECO:0000256" key="3">
    <source>
        <dbReference type="SAM" id="SignalP"/>
    </source>
</evidence>
<dbReference type="SUPFAM" id="SSF51905">
    <property type="entry name" value="FAD/NAD(P)-binding domain"/>
    <property type="match status" value="1"/>
</dbReference>
<dbReference type="GO" id="GO:0016614">
    <property type="term" value="F:oxidoreductase activity, acting on CH-OH group of donors"/>
    <property type="evidence" value="ECO:0007669"/>
    <property type="project" value="InterPro"/>
</dbReference>
<dbReference type="PIRSF" id="PIRSF000137">
    <property type="entry name" value="Alcohol_oxidase"/>
    <property type="match status" value="1"/>
</dbReference>
<dbReference type="InterPro" id="IPR036188">
    <property type="entry name" value="FAD/NAD-bd_sf"/>
</dbReference>
<sequence length="650" mass="70877">MLINQSLSLFALFTLITEGLVGGPLGSRLALAGYKVLIIEAGDDQGNQNITMAPAMHLPSTEYEAQKWDYFVHHYADLERQKRDSKMVYQRSNGSHYVGPDPPDDATPLGIWYPRAGTLGGCAAHNAMIAIYPYENDWKYIQKLTGDDSWAPDNMRTYFEKLEKSEYQPNSIVGHGFNGWLPTSVTSLALVIMDLKIVSLVISAGTAMGQNIIASLITTVTGLATILTQDLNAPGNVRDTTEGMYQVPLSIDTTNARRATPRGLILSVANAVDENGARKYHLDVALNTFVTKVNFDTSSSKPRATGVNFLQGQSLYAADPRYSGSNNGTPGSVTASKEVILSAGTFETPKLLKLSGVGPSDELQKWGIDVVKHLPGVGTNMQDRYEISTIGKSHTPFSSTRDCTFGFSLPDPCLDQWYTQPAVAPKGSYTTGGTAIAIVKKSSTAGRAEEYDDNDVLIAGAPVLFRGYYPGYSYDGLGTSFAKSHWSWITLKARARNNKGTVTLTSADPRQRPDITFNYFDTGVTTDGADEDDLQAVYEGVQFSQKMFQDVIPLDGQFEVDWPPKRVLNSEEATKQFIKDEAWGHHASCTCPIGADDDEYAVLDSSFKVRGVDGLRVVDASAFPRIPGYYIVLPVYMISEKAADVIINGS</sequence>
<dbReference type="AlphaFoldDB" id="A0A6G1L8M1"/>